<organism evidence="1">
    <name type="scientific">viral metagenome</name>
    <dbReference type="NCBI Taxonomy" id="1070528"/>
    <lineage>
        <taxon>unclassified sequences</taxon>
        <taxon>metagenomes</taxon>
        <taxon>organismal metagenomes</taxon>
    </lineage>
</organism>
<evidence type="ECO:0000313" key="1">
    <source>
        <dbReference type="EMBL" id="QHT33389.1"/>
    </source>
</evidence>
<proteinExistence type="predicted"/>
<dbReference type="AlphaFoldDB" id="A0A6C0EYK0"/>
<reference evidence="1" key="1">
    <citation type="journal article" date="2020" name="Nature">
        <title>Giant virus diversity and host interactions through global metagenomics.</title>
        <authorList>
            <person name="Schulz F."/>
            <person name="Roux S."/>
            <person name="Paez-Espino D."/>
            <person name="Jungbluth S."/>
            <person name="Walsh D.A."/>
            <person name="Denef V.J."/>
            <person name="McMahon K.D."/>
            <person name="Konstantinidis K.T."/>
            <person name="Eloe-Fadrosh E.A."/>
            <person name="Kyrpides N.C."/>
            <person name="Woyke T."/>
        </authorList>
    </citation>
    <scope>NUCLEOTIDE SEQUENCE</scope>
    <source>
        <strain evidence="1">GVMAG-M-3300009161-34</strain>
    </source>
</reference>
<name>A0A6C0EYK0_9ZZZZ</name>
<accession>A0A6C0EYK0</accession>
<dbReference type="EMBL" id="MN738966">
    <property type="protein sequence ID" value="QHT33389.1"/>
    <property type="molecule type" value="Genomic_DNA"/>
</dbReference>
<sequence>MKKIGQSACLLPKGDINMLVYGRASETERMWVVNEGLSNLKRLKIQSSL</sequence>
<protein>
    <submittedName>
        <fullName evidence="1">Uncharacterized protein</fullName>
    </submittedName>
</protein>